<protein>
    <submittedName>
        <fullName evidence="2">Uncharacterized protein</fullName>
    </submittedName>
</protein>
<keyword evidence="1" id="KW-0472">Membrane</keyword>
<feature type="transmembrane region" description="Helical" evidence="1">
    <location>
        <begin position="7"/>
        <end position="29"/>
    </location>
</feature>
<accession>A0A318A1T8</accession>
<dbReference type="RefSeq" id="WP_110125431.1">
    <property type="nucleotide sequence ID" value="NZ_QHLY01000005.1"/>
</dbReference>
<comment type="caution">
    <text evidence="2">The sequence shown here is derived from an EMBL/GenBank/DDBJ whole genome shotgun (WGS) entry which is preliminary data.</text>
</comment>
<keyword evidence="3" id="KW-1185">Reference proteome</keyword>
<dbReference type="EMBL" id="QHLY01000005">
    <property type="protein sequence ID" value="PXA71908.1"/>
    <property type="molecule type" value="Genomic_DNA"/>
</dbReference>
<dbReference type="AlphaFoldDB" id="A0A318A1T8"/>
<feature type="transmembrane region" description="Helical" evidence="1">
    <location>
        <begin position="41"/>
        <end position="58"/>
    </location>
</feature>
<dbReference type="Proteomes" id="UP000246722">
    <property type="component" value="Unassembled WGS sequence"/>
</dbReference>
<organism evidence="2 3">
    <name type="scientific">Cryobacterium arcticum</name>
    <dbReference type="NCBI Taxonomy" id="670052"/>
    <lineage>
        <taxon>Bacteria</taxon>
        <taxon>Bacillati</taxon>
        <taxon>Actinomycetota</taxon>
        <taxon>Actinomycetes</taxon>
        <taxon>Micrococcales</taxon>
        <taxon>Microbacteriaceae</taxon>
        <taxon>Cryobacterium</taxon>
    </lineage>
</organism>
<evidence type="ECO:0000313" key="2">
    <source>
        <dbReference type="EMBL" id="PXA71908.1"/>
    </source>
</evidence>
<sequence>MIIWSRWGIVVFVFFGLSVGLGFALKALVAPSTGSNDPSTTAFIGTGFILGAAALWAFSKFALPRLDKASPSFVYQKLPEPVINDRGVRVTHRPVAVVNQETGQQIWTRPSSTFFFIPVRFWVYPIAALGLLTIIIGLTRV</sequence>
<evidence type="ECO:0000313" key="3">
    <source>
        <dbReference type="Proteomes" id="UP000246722"/>
    </source>
</evidence>
<keyword evidence="1" id="KW-1133">Transmembrane helix</keyword>
<keyword evidence="1" id="KW-0812">Transmembrane</keyword>
<dbReference type="OrthoDB" id="5115121at2"/>
<feature type="transmembrane region" description="Helical" evidence="1">
    <location>
        <begin position="121"/>
        <end position="139"/>
    </location>
</feature>
<proteinExistence type="predicted"/>
<evidence type="ECO:0000256" key="1">
    <source>
        <dbReference type="SAM" id="Phobius"/>
    </source>
</evidence>
<reference evidence="2 3" key="1">
    <citation type="submission" date="2018-05" db="EMBL/GenBank/DDBJ databases">
        <title>Genetic diversity of glacier-inhabiting Cryobacterium bacteria in China and description of Cryobacterium mengkeensis sp. nov. and Arthrobacter glacialis sp. nov.</title>
        <authorList>
            <person name="Liu Q."/>
            <person name="Xin Y.-H."/>
        </authorList>
    </citation>
    <scope>NUCLEOTIDE SEQUENCE [LARGE SCALE GENOMIC DNA]</scope>
    <source>
        <strain evidence="2 3">SK-1</strain>
    </source>
</reference>
<gene>
    <name evidence="2" type="ORF">CTB96_03040</name>
</gene>
<name>A0A318A1T8_9MICO</name>